<comment type="caution">
    <text evidence="5">The sequence shown here is derived from an EMBL/GenBank/DDBJ whole genome shotgun (WGS) entry which is preliminary data.</text>
</comment>
<dbReference type="CDD" id="cd03214">
    <property type="entry name" value="ABC_Iron-Siderophores_B12_Hemin"/>
    <property type="match status" value="1"/>
</dbReference>
<proteinExistence type="predicted"/>
<dbReference type="InterPro" id="IPR017871">
    <property type="entry name" value="ABC_transporter-like_CS"/>
</dbReference>
<dbReference type="GO" id="GO:0005524">
    <property type="term" value="F:ATP binding"/>
    <property type="evidence" value="ECO:0007669"/>
    <property type="project" value="UniProtKB-KW"/>
</dbReference>
<sequence length="270" mass="30920">MTENILSISNLSWQPNNEEKYILNDISSDFKEGGFYGILGPNGSGKTSLIKHILRFLEVKEGNISLDERNINKYSRKELATNISFVPQNVNMDVNFSVYDIIAMGRTPYLKRFQDLTIEDKAIIQHAMEITNCAYLKDKIFANLSGGESQRVLVARAIVQDTKYLILDEPISHLDIRYQIELMETLKRLNNEENKTIIAILHDLNLSSAYCKEIVLMKNGKIFSKGKVESVLTKENLKAVYEMDFEIQHLTKSNQLFFVPLVSGLLNKYK</sequence>
<evidence type="ECO:0000313" key="6">
    <source>
        <dbReference type="Proteomes" id="UP000662088"/>
    </source>
</evidence>
<dbReference type="PANTHER" id="PTHR42794">
    <property type="entry name" value="HEMIN IMPORT ATP-BINDING PROTEIN HMUV"/>
    <property type="match status" value="1"/>
</dbReference>
<accession>A0A8I0A3G5</accession>
<dbReference type="PANTHER" id="PTHR42794:SF2">
    <property type="entry name" value="ABC TRANSPORTER ATP-BINDING PROTEIN"/>
    <property type="match status" value="1"/>
</dbReference>
<name>A0A8I0A3G5_9CLOT</name>
<protein>
    <submittedName>
        <fullName evidence="5">ABC transporter ATP-binding protein</fullName>
    </submittedName>
</protein>
<dbReference type="SUPFAM" id="SSF52540">
    <property type="entry name" value="P-loop containing nucleoside triphosphate hydrolases"/>
    <property type="match status" value="1"/>
</dbReference>
<dbReference type="InterPro" id="IPR003439">
    <property type="entry name" value="ABC_transporter-like_ATP-bd"/>
</dbReference>
<dbReference type="PROSITE" id="PS00211">
    <property type="entry name" value="ABC_TRANSPORTER_1"/>
    <property type="match status" value="1"/>
</dbReference>
<dbReference type="Pfam" id="PF00005">
    <property type="entry name" value="ABC_tran"/>
    <property type="match status" value="1"/>
</dbReference>
<dbReference type="InterPro" id="IPR027417">
    <property type="entry name" value="P-loop_NTPase"/>
</dbReference>
<dbReference type="Gene3D" id="3.40.50.300">
    <property type="entry name" value="P-loop containing nucleotide triphosphate hydrolases"/>
    <property type="match status" value="1"/>
</dbReference>
<dbReference type="InterPro" id="IPR003593">
    <property type="entry name" value="AAA+_ATPase"/>
</dbReference>
<dbReference type="FunFam" id="3.40.50.300:FF:000134">
    <property type="entry name" value="Iron-enterobactin ABC transporter ATP-binding protein"/>
    <property type="match status" value="1"/>
</dbReference>
<dbReference type="EMBL" id="JACOOQ010000002">
    <property type="protein sequence ID" value="MBC5639253.1"/>
    <property type="molecule type" value="Genomic_DNA"/>
</dbReference>
<evidence type="ECO:0000256" key="2">
    <source>
        <dbReference type="ARBA" id="ARBA00022741"/>
    </source>
</evidence>
<evidence type="ECO:0000313" key="5">
    <source>
        <dbReference type="EMBL" id="MBC5639253.1"/>
    </source>
</evidence>
<keyword evidence="2" id="KW-0547">Nucleotide-binding</keyword>
<keyword evidence="6" id="KW-1185">Reference proteome</keyword>
<dbReference type="PROSITE" id="PS50893">
    <property type="entry name" value="ABC_TRANSPORTER_2"/>
    <property type="match status" value="1"/>
</dbReference>
<gene>
    <name evidence="5" type="ORF">H8R92_02165</name>
</gene>
<evidence type="ECO:0000256" key="3">
    <source>
        <dbReference type="ARBA" id="ARBA00022840"/>
    </source>
</evidence>
<reference evidence="5" key="1">
    <citation type="submission" date="2020-08" db="EMBL/GenBank/DDBJ databases">
        <title>Genome public.</title>
        <authorList>
            <person name="Liu C."/>
            <person name="Sun Q."/>
        </authorList>
    </citation>
    <scope>NUCLEOTIDE SEQUENCE</scope>
    <source>
        <strain evidence="5">NSJ-42</strain>
    </source>
</reference>
<dbReference type="Proteomes" id="UP000662088">
    <property type="component" value="Unassembled WGS sequence"/>
</dbReference>
<dbReference type="AlphaFoldDB" id="A0A8I0A3G5"/>
<dbReference type="RefSeq" id="WP_186834581.1">
    <property type="nucleotide sequence ID" value="NZ_JACOOQ010000002.1"/>
</dbReference>
<evidence type="ECO:0000256" key="1">
    <source>
        <dbReference type="ARBA" id="ARBA00022448"/>
    </source>
</evidence>
<evidence type="ECO:0000259" key="4">
    <source>
        <dbReference type="PROSITE" id="PS50893"/>
    </source>
</evidence>
<dbReference type="GO" id="GO:0016887">
    <property type="term" value="F:ATP hydrolysis activity"/>
    <property type="evidence" value="ECO:0007669"/>
    <property type="project" value="InterPro"/>
</dbReference>
<dbReference type="SMART" id="SM00382">
    <property type="entry name" value="AAA"/>
    <property type="match status" value="1"/>
</dbReference>
<keyword evidence="1" id="KW-0813">Transport</keyword>
<feature type="domain" description="ABC transporter" evidence="4">
    <location>
        <begin position="6"/>
        <end position="244"/>
    </location>
</feature>
<organism evidence="5 6">
    <name type="scientific">Clostridium lentum</name>
    <dbReference type="NCBI Taxonomy" id="2763037"/>
    <lineage>
        <taxon>Bacteria</taxon>
        <taxon>Bacillati</taxon>
        <taxon>Bacillota</taxon>
        <taxon>Clostridia</taxon>
        <taxon>Eubacteriales</taxon>
        <taxon>Clostridiaceae</taxon>
        <taxon>Clostridium</taxon>
    </lineage>
</organism>
<keyword evidence="3 5" id="KW-0067">ATP-binding</keyword>